<evidence type="ECO:0000256" key="3">
    <source>
        <dbReference type="SAM" id="SignalP"/>
    </source>
</evidence>
<evidence type="ECO:0000313" key="5">
    <source>
        <dbReference type="EMBL" id="RKC01767.1"/>
    </source>
</evidence>
<dbReference type="AlphaFoldDB" id="A0AB37NQW5"/>
<feature type="chain" id="PRO_5044173462" description="Cell surface protein" evidence="3">
    <location>
        <begin position="25"/>
        <end position="470"/>
    </location>
</feature>
<feature type="transmembrane region" description="Helical" evidence="2">
    <location>
        <begin position="448"/>
        <end position="465"/>
    </location>
</feature>
<sequence>MKNVRKLGLMTILFWMFLSVQAFAADLEPPMISLEKEQRVFTSGEVISFHVKNPEELKIVLVNEHGQRKLLDGETYTVTDWDLDGNYQAEFYQADISKPVVTVEDLFEVKQLEEVAKDETAPSLKMIEITHDEDVLPTSVLYASAELDDAESGVKQAILLVHSKSNESEMELIRNNYTGEFDAEIPLEKFQLGEELTFQLQLVDFAENEITLDLENTIQLYEPKAPVLSYDGSDITNVQKKIGQVGNRIELTLDKYTTEFPELETENGKTIPLLWQKTATEWKGSLALTTELSGEIIHIQEMNQYMLVRATSEPFGDIQLINNSILTGTIHPDFTFISNLYVEVNGQNFPIKRTDNSFTSAEITTTGKITLHWTDWDGQVFSKQMNQEIKPVIEMPDKETIAPPSVIPKEKESLLTSPDPKPSVESHENTPKKQEKKETSTKNKSSSIPFWIPALMIIGVIIFSGNRAMK</sequence>
<feature type="region of interest" description="Disordered" evidence="1">
    <location>
        <begin position="411"/>
        <end position="446"/>
    </location>
</feature>
<name>A0AB37NQW5_LISMN</name>
<protein>
    <recommendedName>
        <fullName evidence="8">Cell surface protein</fullName>
    </recommendedName>
</protein>
<dbReference type="Proteomes" id="UP000280270">
    <property type="component" value="Unassembled WGS sequence"/>
</dbReference>
<evidence type="ECO:0000313" key="6">
    <source>
        <dbReference type="Proteomes" id="UP000280270"/>
    </source>
</evidence>
<feature type="compositionally biased region" description="Basic and acidic residues" evidence="1">
    <location>
        <begin position="422"/>
        <end position="441"/>
    </location>
</feature>
<dbReference type="Proteomes" id="UP000285054">
    <property type="component" value="Unassembled WGS sequence"/>
</dbReference>
<evidence type="ECO:0008006" key="8">
    <source>
        <dbReference type="Google" id="ProtNLM"/>
    </source>
</evidence>
<reference evidence="6 7" key="1">
    <citation type="journal article" date="2018" name="BMC Genomics">
        <title>Genes significantly associated with lineage II food isolates of Listeria monocytogenes.</title>
        <authorList>
            <person name="Pirone-Davies C."/>
            <person name="Chen Y."/>
            <person name="Pightling A."/>
            <person name="Ryan G."/>
            <person name="Wang Y."/>
            <person name="Yao K."/>
            <person name="Hoffmann M."/>
            <person name="Allard M.W."/>
        </authorList>
    </citation>
    <scope>NUCLEOTIDE SEQUENCE [LARGE SCALE GENOMIC DNA]</scope>
    <source>
        <strain evidence="5 6">CFSAN028761</strain>
        <strain evidence="4 7">PNUSAL000190</strain>
    </source>
</reference>
<evidence type="ECO:0000256" key="1">
    <source>
        <dbReference type="SAM" id="MobiDB-lite"/>
    </source>
</evidence>
<evidence type="ECO:0000256" key="2">
    <source>
        <dbReference type="SAM" id="Phobius"/>
    </source>
</evidence>
<evidence type="ECO:0000313" key="4">
    <source>
        <dbReference type="EMBL" id="RJZ24118.1"/>
    </source>
</evidence>
<organism evidence="5 6">
    <name type="scientific">Listeria monocytogenes</name>
    <dbReference type="NCBI Taxonomy" id="1639"/>
    <lineage>
        <taxon>Bacteria</taxon>
        <taxon>Bacillati</taxon>
        <taxon>Bacillota</taxon>
        <taxon>Bacilli</taxon>
        <taxon>Bacillales</taxon>
        <taxon>Listeriaceae</taxon>
        <taxon>Listeria</taxon>
    </lineage>
</organism>
<feature type="signal peptide" evidence="3">
    <location>
        <begin position="1"/>
        <end position="24"/>
    </location>
</feature>
<dbReference type="EMBL" id="QUQA01000010">
    <property type="protein sequence ID" value="RKC01767.1"/>
    <property type="molecule type" value="Genomic_DNA"/>
</dbReference>
<comment type="caution">
    <text evidence="5">The sequence shown here is derived from an EMBL/GenBank/DDBJ whole genome shotgun (WGS) entry which is preliminary data.</text>
</comment>
<evidence type="ECO:0000313" key="7">
    <source>
        <dbReference type="Proteomes" id="UP000285054"/>
    </source>
</evidence>
<keyword evidence="2" id="KW-1133">Transmembrane helix</keyword>
<keyword evidence="2" id="KW-0472">Membrane</keyword>
<dbReference type="EMBL" id="QXKO01000001">
    <property type="protein sequence ID" value="RJZ24118.1"/>
    <property type="molecule type" value="Genomic_DNA"/>
</dbReference>
<proteinExistence type="predicted"/>
<gene>
    <name evidence="5" type="ORF">AE233_02029</name>
    <name evidence="4" type="ORF">DYZ50_00123</name>
</gene>
<accession>A0AB37NQW5</accession>
<keyword evidence="2" id="KW-0812">Transmembrane</keyword>
<keyword evidence="3" id="KW-0732">Signal</keyword>